<organism evidence="2 3">
    <name type="scientific">Pleurostoma richardsiae</name>
    <dbReference type="NCBI Taxonomy" id="41990"/>
    <lineage>
        <taxon>Eukaryota</taxon>
        <taxon>Fungi</taxon>
        <taxon>Dikarya</taxon>
        <taxon>Ascomycota</taxon>
        <taxon>Pezizomycotina</taxon>
        <taxon>Sordariomycetes</taxon>
        <taxon>Sordariomycetidae</taxon>
        <taxon>Calosphaeriales</taxon>
        <taxon>Pleurostomataceae</taxon>
        <taxon>Pleurostoma</taxon>
    </lineage>
</organism>
<dbReference type="InterPro" id="IPR036249">
    <property type="entry name" value="Thioredoxin-like_sf"/>
</dbReference>
<dbReference type="Proteomes" id="UP001174694">
    <property type="component" value="Unassembled WGS sequence"/>
</dbReference>
<dbReference type="InterPro" id="IPR036282">
    <property type="entry name" value="Glutathione-S-Trfase_C_sf"/>
</dbReference>
<reference evidence="2" key="1">
    <citation type="submission" date="2022-07" db="EMBL/GenBank/DDBJ databases">
        <title>Fungi with potential for degradation of polypropylene.</title>
        <authorList>
            <person name="Gostincar C."/>
        </authorList>
    </citation>
    <scope>NUCLEOTIDE SEQUENCE</scope>
    <source>
        <strain evidence="2">EXF-13308</strain>
    </source>
</reference>
<proteinExistence type="predicted"/>
<dbReference type="SUPFAM" id="SSF52833">
    <property type="entry name" value="Thioredoxin-like"/>
    <property type="match status" value="1"/>
</dbReference>
<feature type="domain" description="GST N-terminal" evidence="1">
    <location>
        <begin position="14"/>
        <end position="108"/>
    </location>
</feature>
<dbReference type="AlphaFoldDB" id="A0AA38VTR1"/>
<sequence length="286" mass="31219">MEASEGSGSGAAEAHYVLHVFPFSLYSIMARFTAALGAAYQAPPGKRPPRIELRLVDLHRDEELTEPYLTGVNPKGQVPAMTSPALPATITDSLDISYYLAKKHFPGMLPDANRGEIEALLAKLHAIQGMSLSVAKVPEGCEIEFPSPGLNALLSRDDISESYRKALEFKKEYYKSTLGPALRPESIAKAKKQAEELFEDISALRAKTTEQSLWIFGDAVGPTVLDAHVAPLIARLIDAGKEDLVPGELLEYGKRLTALPAWAEVTHGRSTIWNISYGHARLLKDI</sequence>
<dbReference type="CDD" id="cd00570">
    <property type="entry name" value="GST_N_family"/>
    <property type="match status" value="1"/>
</dbReference>
<dbReference type="SUPFAM" id="SSF47616">
    <property type="entry name" value="GST C-terminal domain-like"/>
    <property type="match status" value="1"/>
</dbReference>
<name>A0AA38VTR1_9PEZI</name>
<gene>
    <name evidence="2" type="ORF">NKR23_g3388</name>
</gene>
<keyword evidence="3" id="KW-1185">Reference proteome</keyword>
<dbReference type="Gene3D" id="3.40.30.10">
    <property type="entry name" value="Glutaredoxin"/>
    <property type="match status" value="1"/>
</dbReference>
<comment type="caution">
    <text evidence="2">The sequence shown here is derived from an EMBL/GenBank/DDBJ whole genome shotgun (WGS) entry which is preliminary data.</text>
</comment>
<accession>A0AA38VTR1</accession>
<dbReference type="PROSITE" id="PS50404">
    <property type="entry name" value="GST_NTER"/>
    <property type="match status" value="1"/>
</dbReference>
<dbReference type="InterPro" id="IPR004045">
    <property type="entry name" value="Glutathione_S-Trfase_N"/>
</dbReference>
<evidence type="ECO:0000313" key="3">
    <source>
        <dbReference type="Proteomes" id="UP001174694"/>
    </source>
</evidence>
<evidence type="ECO:0000259" key="1">
    <source>
        <dbReference type="PROSITE" id="PS50404"/>
    </source>
</evidence>
<dbReference type="EMBL" id="JANBVO010000007">
    <property type="protein sequence ID" value="KAJ9150706.1"/>
    <property type="molecule type" value="Genomic_DNA"/>
</dbReference>
<protein>
    <recommendedName>
        <fullName evidence="1">GST N-terminal domain-containing protein</fullName>
    </recommendedName>
</protein>
<evidence type="ECO:0000313" key="2">
    <source>
        <dbReference type="EMBL" id="KAJ9150706.1"/>
    </source>
</evidence>